<accession>A0AAV4J1J5</accession>
<evidence type="ECO:0008006" key="3">
    <source>
        <dbReference type="Google" id="ProtNLM"/>
    </source>
</evidence>
<gene>
    <name evidence="1" type="ORF">ElyMa_004934800</name>
</gene>
<dbReference type="AlphaFoldDB" id="A0AAV4J1J5"/>
<keyword evidence="2" id="KW-1185">Reference proteome</keyword>
<dbReference type="EMBL" id="BMAT01009877">
    <property type="protein sequence ID" value="GFS15518.1"/>
    <property type="molecule type" value="Genomic_DNA"/>
</dbReference>
<name>A0AAV4J1J5_9GAST</name>
<proteinExistence type="predicted"/>
<sequence length="107" mass="12206">MEEPELLYLGGVQIVELKDYDLFEYYDMKILKVLRKEYAGEIYLTCVKDDASRMAAIKVFDLSQDADKGIDHFCAEVCDYAHSPPISCAMFTEPCSQHAIELSLENI</sequence>
<comment type="caution">
    <text evidence="1">The sequence shown here is derived from an EMBL/GenBank/DDBJ whole genome shotgun (WGS) entry which is preliminary data.</text>
</comment>
<evidence type="ECO:0000313" key="2">
    <source>
        <dbReference type="Proteomes" id="UP000762676"/>
    </source>
</evidence>
<reference evidence="1 2" key="1">
    <citation type="journal article" date="2021" name="Elife">
        <title>Chloroplast acquisition without the gene transfer in kleptoplastic sea slugs, Plakobranchus ocellatus.</title>
        <authorList>
            <person name="Maeda T."/>
            <person name="Takahashi S."/>
            <person name="Yoshida T."/>
            <person name="Shimamura S."/>
            <person name="Takaki Y."/>
            <person name="Nagai Y."/>
            <person name="Toyoda A."/>
            <person name="Suzuki Y."/>
            <person name="Arimoto A."/>
            <person name="Ishii H."/>
            <person name="Satoh N."/>
            <person name="Nishiyama T."/>
            <person name="Hasebe M."/>
            <person name="Maruyama T."/>
            <person name="Minagawa J."/>
            <person name="Obokata J."/>
            <person name="Shigenobu S."/>
        </authorList>
    </citation>
    <scope>NUCLEOTIDE SEQUENCE [LARGE SCALE GENOMIC DNA]</scope>
</reference>
<organism evidence="1 2">
    <name type="scientific">Elysia marginata</name>
    <dbReference type="NCBI Taxonomy" id="1093978"/>
    <lineage>
        <taxon>Eukaryota</taxon>
        <taxon>Metazoa</taxon>
        <taxon>Spiralia</taxon>
        <taxon>Lophotrochozoa</taxon>
        <taxon>Mollusca</taxon>
        <taxon>Gastropoda</taxon>
        <taxon>Heterobranchia</taxon>
        <taxon>Euthyneura</taxon>
        <taxon>Panpulmonata</taxon>
        <taxon>Sacoglossa</taxon>
        <taxon>Placobranchoidea</taxon>
        <taxon>Plakobranchidae</taxon>
        <taxon>Elysia</taxon>
    </lineage>
</organism>
<protein>
    <recommendedName>
        <fullName evidence="3">Protein kinase domain-containing protein</fullName>
    </recommendedName>
</protein>
<dbReference type="Proteomes" id="UP000762676">
    <property type="component" value="Unassembled WGS sequence"/>
</dbReference>
<evidence type="ECO:0000313" key="1">
    <source>
        <dbReference type="EMBL" id="GFS15518.1"/>
    </source>
</evidence>